<gene>
    <name evidence="2" type="ORF">PT015_07345</name>
</gene>
<dbReference type="SUPFAM" id="SSF52091">
    <property type="entry name" value="SpoIIaa-like"/>
    <property type="match status" value="1"/>
</dbReference>
<feature type="domain" description="STAS" evidence="1">
    <location>
        <begin position="2"/>
        <end position="112"/>
    </location>
</feature>
<proteinExistence type="predicted"/>
<dbReference type="InterPro" id="IPR036513">
    <property type="entry name" value="STAS_dom_sf"/>
</dbReference>
<organism evidence="2 3">
    <name type="scientific">Candidatus Mycobacterium wuenschmannii</name>
    <dbReference type="NCBI Taxonomy" id="3027808"/>
    <lineage>
        <taxon>Bacteria</taxon>
        <taxon>Bacillati</taxon>
        <taxon>Actinomycetota</taxon>
        <taxon>Actinomycetes</taxon>
        <taxon>Mycobacteriales</taxon>
        <taxon>Mycobacteriaceae</taxon>
        <taxon>Mycobacterium</taxon>
    </lineage>
</organism>
<evidence type="ECO:0000313" key="3">
    <source>
        <dbReference type="Proteomes" id="UP001236585"/>
    </source>
</evidence>
<dbReference type="InterPro" id="IPR050267">
    <property type="entry name" value="Anti-sigma-factor_SerPK"/>
</dbReference>
<dbReference type="InterPro" id="IPR036890">
    <property type="entry name" value="HATPase_C_sf"/>
</dbReference>
<accession>A0ABY8W0H7</accession>
<dbReference type="PANTHER" id="PTHR35526:SF3">
    <property type="entry name" value="ANTI-SIGMA-F FACTOR RSBW"/>
    <property type="match status" value="1"/>
</dbReference>
<dbReference type="CDD" id="cd16936">
    <property type="entry name" value="HATPase_RsbW-like"/>
    <property type="match status" value="1"/>
</dbReference>
<dbReference type="EMBL" id="CP126981">
    <property type="protein sequence ID" value="WIM89252.1"/>
    <property type="molecule type" value="Genomic_DNA"/>
</dbReference>
<evidence type="ECO:0000259" key="1">
    <source>
        <dbReference type="PROSITE" id="PS50801"/>
    </source>
</evidence>
<dbReference type="Proteomes" id="UP001236585">
    <property type="component" value="Chromosome"/>
</dbReference>
<protein>
    <submittedName>
        <fullName evidence="2">STAS domain-containing protein</fullName>
    </submittedName>
</protein>
<reference evidence="2 3" key="1">
    <citation type="journal article" date="2023" name="Microbiol. Resour. Announc.">
        <title>Complete Genome Sequence of Mycobacterium wuenschmanii, a novel Nontuberculous Mycobacterium Isolated from a captive population of Amazon Milk Frogs.</title>
        <authorList>
            <person name="Hicks J."/>
            <person name="Zeineldin M."/>
            <person name="Ward H."/>
            <person name="Wuenschmann A."/>
            <person name="Camp P."/>
            <person name="Farrell D."/>
            <person name="Lehman K."/>
            <person name="Thacker T."/>
            <person name="Cuthbert E."/>
        </authorList>
    </citation>
    <scope>NUCLEOTIDE SEQUENCE [LARGE SCALE GENOMIC DNA]</scope>
    <source>
        <strain evidence="2 3">Wuenschmanii</strain>
    </source>
</reference>
<dbReference type="PROSITE" id="PS50801">
    <property type="entry name" value="STAS"/>
    <property type="match status" value="1"/>
</dbReference>
<keyword evidence="3" id="KW-1185">Reference proteome</keyword>
<dbReference type="PANTHER" id="PTHR35526">
    <property type="entry name" value="ANTI-SIGMA-F FACTOR RSBW-RELATED"/>
    <property type="match status" value="1"/>
</dbReference>
<dbReference type="Gene3D" id="3.30.750.24">
    <property type="entry name" value="STAS domain"/>
    <property type="match status" value="1"/>
</dbReference>
<evidence type="ECO:0000313" key="2">
    <source>
        <dbReference type="EMBL" id="WIM89252.1"/>
    </source>
</evidence>
<dbReference type="CDD" id="cd07043">
    <property type="entry name" value="STAS_anti-anti-sigma_factors"/>
    <property type="match status" value="1"/>
</dbReference>
<dbReference type="Pfam" id="PF01740">
    <property type="entry name" value="STAS"/>
    <property type="match status" value="1"/>
</dbReference>
<dbReference type="RefSeq" id="WP_285189948.1">
    <property type="nucleotide sequence ID" value="NZ_CP126981.1"/>
</dbReference>
<sequence length="252" mass="27628">MFTSTVDAQSDAAVMRLSGILNARTYQEIRDSVVKVAVDEARAVIVDVNNLDVRDGESWAVFTSARWCVQQWPEVPIVLVSSDPAVRARLTALSVARYVPVYDTVAAAHEALGDGTCRYLHRAREWFEPSPCSVNTALLFVHEHLLAWSMRDRVPVASTVVTVFAENALAHTRAGFDIRLEGTDDEAIVAVSDSSHALAVRQERPPGSCPASLDIVSSLCRRWGNTPTTTGKTVWARIGPNDTFAGITRPRR</sequence>
<dbReference type="Gene3D" id="3.30.565.10">
    <property type="entry name" value="Histidine kinase-like ATPase, C-terminal domain"/>
    <property type="match status" value="1"/>
</dbReference>
<name>A0ABY8W0H7_9MYCO</name>
<dbReference type="InterPro" id="IPR002645">
    <property type="entry name" value="STAS_dom"/>
</dbReference>